<comment type="caution">
    <text evidence="2">The sequence shown here is derived from an EMBL/GenBank/DDBJ whole genome shotgun (WGS) entry which is preliminary data.</text>
</comment>
<feature type="compositionally biased region" description="Acidic residues" evidence="1">
    <location>
        <begin position="57"/>
        <end position="69"/>
    </location>
</feature>
<feature type="region of interest" description="Disordered" evidence="1">
    <location>
        <begin position="26"/>
        <end position="69"/>
    </location>
</feature>
<feature type="compositionally biased region" description="Basic and acidic residues" evidence="1">
    <location>
        <begin position="46"/>
        <end position="56"/>
    </location>
</feature>
<reference evidence="2" key="1">
    <citation type="submission" date="2022-06" db="EMBL/GenBank/DDBJ databases">
        <authorList>
            <consortium name="SYNGENTA / RWTH Aachen University"/>
        </authorList>
    </citation>
    <scope>NUCLEOTIDE SEQUENCE</scope>
</reference>
<name>A0AAV0AML6_PHAPC</name>
<organism evidence="2 3">
    <name type="scientific">Phakopsora pachyrhizi</name>
    <name type="common">Asian soybean rust disease fungus</name>
    <dbReference type="NCBI Taxonomy" id="170000"/>
    <lineage>
        <taxon>Eukaryota</taxon>
        <taxon>Fungi</taxon>
        <taxon>Dikarya</taxon>
        <taxon>Basidiomycota</taxon>
        <taxon>Pucciniomycotina</taxon>
        <taxon>Pucciniomycetes</taxon>
        <taxon>Pucciniales</taxon>
        <taxon>Phakopsoraceae</taxon>
        <taxon>Phakopsora</taxon>
    </lineage>
</organism>
<dbReference type="EMBL" id="CALTRL010000671">
    <property type="protein sequence ID" value="CAH7669217.1"/>
    <property type="molecule type" value="Genomic_DNA"/>
</dbReference>
<evidence type="ECO:0000256" key="1">
    <source>
        <dbReference type="SAM" id="MobiDB-lite"/>
    </source>
</evidence>
<feature type="compositionally biased region" description="Polar residues" evidence="1">
    <location>
        <begin position="27"/>
        <end position="44"/>
    </location>
</feature>
<feature type="compositionally biased region" description="Polar residues" evidence="1">
    <location>
        <begin position="86"/>
        <end position="102"/>
    </location>
</feature>
<proteinExistence type="predicted"/>
<protein>
    <submittedName>
        <fullName evidence="2">Uncharacterized protein</fullName>
    </submittedName>
</protein>
<evidence type="ECO:0000313" key="2">
    <source>
        <dbReference type="EMBL" id="CAH7669217.1"/>
    </source>
</evidence>
<sequence length="146" mass="15761">MSTSGKIETPLAAYQGNGVIEYGFASDPSTSQAGPYLNSKNPLKTFNKESTGRVESGEQEAEPGVEVQDDCSSPLYSLEMWSFSNSSLKPPQLPTRSNQFSLRTVGRERWLKGKTGGKNTSKTGREENTGHLCSFGGWKGDGSDNS</sequence>
<gene>
    <name evidence="2" type="ORF">PPACK8108_LOCUS3801</name>
</gene>
<keyword evidence="3" id="KW-1185">Reference proteome</keyword>
<feature type="region of interest" description="Disordered" evidence="1">
    <location>
        <begin position="86"/>
        <end position="146"/>
    </location>
</feature>
<evidence type="ECO:0000313" key="3">
    <source>
        <dbReference type="Proteomes" id="UP001153365"/>
    </source>
</evidence>
<dbReference type="AlphaFoldDB" id="A0AAV0AML6"/>
<dbReference type="Proteomes" id="UP001153365">
    <property type="component" value="Unassembled WGS sequence"/>
</dbReference>
<accession>A0AAV0AML6</accession>